<dbReference type="PANTHER" id="PTHR42760">
    <property type="entry name" value="SHORT-CHAIN DEHYDROGENASES/REDUCTASES FAMILY MEMBER"/>
    <property type="match status" value="1"/>
</dbReference>
<dbReference type="AlphaFoldDB" id="A0A3G8JLI3"/>
<dbReference type="InterPro" id="IPR020904">
    <property type="entry name" value="Sc_DH/Rdtase_CS"/>
</dbReference>
<evidence type="ECO:0000256" key="2">
    <source>
        <dbReference type="ARBA" id="ARBA00023002"/>
    </source>
</evidence>
<dbReference type="PANTHER" id="PTHR42760:SF133">
    <property type="entry name" value="3-OXOACYL-[ACYL-CARRIER-PROTEIN] REDUCTASE"/>
    <property type="match status" value="1"/>
</dbReference>
<dbReference type="EC" id="1.1.1.100" evidence="3"/>
<dbReference type="GO" id="GO:0004316">
    <property type="term" value="F:3-oxoacyl-[acyl-carrier-protein] reductase (NADPH) activity"/>
    <property type="evidence" value="ECO:0007669"/>
    <property type="project" value="UniProtKB-EC"/>
</dbReference>
<dbReference type="CDD" id="cd05233">
    <property type="entry name" value="SDR_c"/>
    <property type="match status" value="1"/>
</dbReference>
<dbReference type="Pfam" id="PF13561">
    <property type="entry name" value="adh_short_C2"/>
    <property type="match status" value="1"/>
</dbReference>
<comment type="similarity">
    <text evidence="1">Belongs to the short-chain dehydrogenases/reductases (SDR) family.</text>
</comment>
<evidence type="ECO:0000256" key="1">
    <source>
        <dbReference type="ARBA" id="ARBA00006484"/>
    </source>
</evidence>
<dbReference type="InterPro" id="IPR002347">
    <property type="entry name" value="SDR_fam"/>
</dbReference>
<dbReference type="SUPFAM" id="SSF51735">
    <property type="entry name" value="NAD(P)-binding Rossmann-fold domains"/>
    <property type="match status" value="1"/>
</dbReference>
<keyword evidence="2 3" id="KW-0560">Oxidoreductase</keyword>
<organism evidence="3 4">
    <name type="scientific">Gordonia insulae</name>
    <dbReference type="NCBI Taxonomy" id="2420509"/>
    <lineage>
        <taxon>Bacteria</taxon>
        <taxon>Bacillati</taxon>
        <taxon>Actinomycetota</taxon>
        <taxon>Actinomycetes</taxon>
        <taxon>Mycobacteriales</taxon>
        <taxon>Gordoniaceae</taxon>
        <taxon>Gordonia</taxon>
    </lineage>
</organism>
<dbReference type="KEGG" id="gom:D7316_02541"/>
<dbReference type="InterPro" id="IPR036291">
    <property type="entry name" value="NAD(P)-bd_dom_sf"/>
</dbReference>
<dbReference type="EMBL" id="CP033972">
    <property type="protein sequence ID" value="AZG45941.1"/>
    <property type="molecule type" value="Genomic_DNA"/>
</dbReference>
<dbReference type="PROSITE" id="PS00061">
    <property type="entry name" value="ADH_SHORT"/>
    <property type="match status" value="1"/>
</dbReference>
<accession>A0A3G8JLI3</accession>
<dbReference type="PRINTS" id="PR00081">
    <property type="entry name" value="GDHRDH"/>
</dbReference>
<evidence type="ECO:0000313" key="4">
    <source>
        <dbReference type="Proteomes" id="UP000271469"/>
    </source>
</evidence>
<dbReference type="Proteomes" id="UP000271469">
    <property type="component" value="Chromosome"/>
</dbReference>
<name>A0A3G8JLI3_9ACTN</name>
<gene>
    <name evidence="3" type="primary">fabG_10</name>
    <name evidence="3" type="ORF">D7316_02541</name>
</gene>
<protein>
    <submittedName>
        <fullName evidence="3">3-oxoacyl-[acyl-carrier-protein] reductase FabG</fullName>
        <ecNumber evidence="3">1.1.1.100</ecNumber>
    </submittedName>
</protein>
<proteinExistence type="inferred from homology"/>
<dbReference type="PRINTS" id="PR00080">
    <property type="entry name" value="SDRFAMILY"/>
</dbReference>
<keyword evidence="4" id="KW-1185">Reference proteome</keyword>
<evidence type="ECO:0000313" key="3">
    <source>
        <dbReference type="EMBL" id="AZG45941.1"/>
    </source>
</evidence>
<reference evidence="3 4" key="1">
    <citation type="submission" date="2018-11" db="EMBL/GenBank/DDBJ databases">
        <title>Gordonia insulae sp. nov., isolated from an island soil.</title>
        <authorList>
            <person name="Kim Y.S."/>
            <person name="Kim S.B."/>
        </authorList>
    </citation>
    <scope>NUCLEOTIDE SEQUENCE [LARGE SCALE GENOMIC DNA]</scope>
    <source>
        <strain evidence="3 4">MMS17-SY073</strain>
    </source>
</reference>
<dbReference type="Gene3D" id="3.40.50.720">
    <property type="entry name" value="NAD(P)-binding Rossmann-like Domain"/>
    <property type="match status" value="1"/>
</dbReference>
<dbReference type="FunFam" id="3.40.50.720:FF:000084">
    <property type="entry name" value="Short-chain dehydrogenase reductase"/>
    <property type="match status" value="1"/>
</dbReference>
<dbReference type="OrthoDB" id="286404at2"/>
<sequence>MFSELDVSGKRVVIIGAGRGLGAVLARAFDAAGAHLVLTARDESSLDEVTRVLTRRPVTVVGDVRDATFAEDIADAAQSAHGGIDTWIANAGISPIVADVQSMRSEKWRDIIDVNLTGVFRGVQVAARVLSDGGRIIVTSSVLGDRPRSGLSAYSVSKRAIHALVETLAQEVGDRSITVNAVALGWFDAGLGALWSDDRSRGDEVIDHSALKRLGTAADLPGAFLFLASDAAAFVTGTTITVDGGYSLL</sequence>